<evidence type="ECO:0000259" key="6">
    <source>
        <dbReference type="Pfam" id="PF02776"/>
    </source>
</evidence>
<evidence type="ECO:0000313" key="8">
    <source>
        <dbReference type="Proteomes" id="UP000006746"/>
    </source>
</evidence>
<proteinExistence type="inferred from homology"/>
<dbReference type="Pfam" id="PF00205">
    <property type="entry name" value="TPP_enzyme_M"/>
    <property type="match status" value="1"/>
</dbReference>
<dbReference type="Gene3D" id="3.40.50.970">
    <property type="match status" value="2"/>
</dbReference>
<evidence type="ECO:0000256" key="3">
    <source>
        <dbReference type="RuleBase" id="RU362132"/>
    </source>
</evidence>
<dbReference type="PROSITE" id="PS00187">
    <property type="entry name" value="TPP_ENZYMES"/>
    <property type="match status" value="1"/>
</dbReference>
<dbReference type="PATRIC" id="fig|1207063.3.peg.3234"/>
<evidence type="ECO:0000256" key="2">
    <source>
        <dbReference type="ARBA" id="ARBA00023052"/>
    </source>
</evidence>
<accession>K2II87</accession>
<dbReference type="eggNOG" id="COG0028">
    <property type="taxonomic scope" value="Bacteria"/>
</dbReference>
<dbReference type="GO" id="GO:0050660">
    <property type="term" value="F:flavin adenine dinucleotide binding"/>
    <property type="evidence" value="ECO:0007669"/>
    <property type="project" value="TreeGrafter"/>
</dbReference>
<dbReference type="GO" id="GO:0009097">
    <property type="term" value="P:isoleucine biosynthetic process"/>
    <property type="evidence" value="ECO:0007669"/>
    <property type="project" value="TreeGrafter"/>
</dbReference>
<protein>
    <submittedName>
        <fullName evidence="7">Thiamine pyrophosphate enzyme, C-terminal TPP binding domain-containing protein 4</fullName>
    </submittedName>
</protein>
<reference evidence="7 8" key="1">
    <citation type="journal article" date="2012" name="J. Bacteriol.">
        <title>Genome Sequence of Oceanibaculum indicum Type Strain P24.</title>
        <authorList>
            <person name="Lai Q."/>
            <person name="Shao Z."/>
        </authorList>
    </citation>
    <scope>NUCLEOTIDE SEQUENCE [LARGE SCALE GENOMIC DNA]</scope>
    <source>
        <strain evidence="7 8">P24</strain>
    </source>
</reference>
<dbReference type="PANTHER" id="PTHR18968">
    <property type="entry name" value="THIAMINE PYROPHOSPHATE ENZYMES"/>
    <property type="match status" value="1"/>
</dbReference>
<dbReference type="SUPFAM" id="SSF52518">
    <property type="entry name" value="Thiamin diphosphate-binding fold (THDP-binding)"/>
    <property type="match status" value="2"/>
</dbReference>
<feature type="domain" description="Thiamine pyrophosphate enzyme N-terminal TPP-binding" evidence="6">
    <location>
        <begin position="3"/>
        <end position="115"/>
    </location>
</feature>
<evidence type="ECO:0000259" key="5">
    <source>
        <dbReference type="Pfam" id="PF02775"/>
    </source>
</evidence>
<dbReference type="InterPro" id="IPR029035">
    <property type="entry name" value="DHS-like_NAD/FAD-binding_dom"/>
</dbReference>
<evidence type="ECO:0000259" key="4">
    <source>
        <dbReference type="Pfam" id="PF00205"/>
    </source>
</evidence>
<dbReference type="STRING" id="1207063.P24_16050"/>
<evidence type="ECO:0000256" key="1">
    <source>
        <dbReference type="ARBA" id="ARBA00007812"/>
    </source>
</evidence>
<dbReference type="Gene3D" id="3.40.50.1220">
    <property type="entry name" value="TPP-binding domain"/>
    <property type="match status" value="1"/>
</dbReference>
<gene>
    <name evidence="7" type="ORF">P24_16050</name>
</gene>
<dbReference type="FunFam" id="3.40.50.970:FF:000007">
    <property type="entry name" value="Acetolactate synthase"/>
    <property type="match status" value="1"/>
</dbReference>
<dbReference type="Pfam" id="PF02776">
    <property type="entry name" value="TPP_enzyme_N"/>
    <property type="match status" value="1"/>
</dbReference>
<dbReference type="SUPFAM" id="SSF52467">
    <property type="entry name" value="DHS-like NAD/FAD-binding domain"/>
    <property type="match status" value="1"/>
</dbReference>
<dbReference type="InterPro" id="IPR045229">
    <property type="entry name" value="TPP_enz"/>
</dbReference>
<dbReference type="GO" id="GO:0000287">
    <property type="term" value="F:magnesium ion binding"/>
    <property type="evidence" value="ECO:0007669"/>
    <property type="project" value="InterPro"/>
</dbReference>
<comment type="caution">
    <text evidence="7">The sequence shown here is derived from an EMBL/GenBank/DDBJ whole genome shotgun (WGS) entry which is preliminary data.</text>
</comment>
<feature type="domain" description="Thiamine pyrophosphate enzyme TPP-binding" evidence="5">
    <location>
        <begin position="381"/>
        <end position="527"/>
    </location>
</feature>
<comment type="similarity">
    <text evidence="1 3">Belongs to the TPP enzyme family.</text>
</comment>
<evidence type="ECO:0000313" key="7">
    <source>
        <dbReference type="EMBL" id="EKE69831.1"/>
    </source>
</evidence>
<organism evidence="7 8">
    <name type="scientific">Oceanibaculum indicum P24</name>
    <dbReference type="NCBI Taxonomy" id="1207063"/>
    <lineage>
        <taxon>Bacteria</taxon>
        <taxon>Pseudomonadati</taxon>
        <taxon>Pseudomonadota</taxon>
        <taxon>Alphaproteobacteria</taxon>
        <taxon>Rhodospirillales</taxon>
        <taxon>Oceanibaculaceae</taxon>
        <taxon>Oceanibaculum</taxon>
    </lineage>
</organism>
<keyword evidence="8" id="KW-1185">Reference proteome</keyword>
<dbReference type="CDD" id="cd07035">
    <property type="entry name" value="TPP_PYR_POX_like"/>
    <property type="match status" value="1"/>
</dbReference>
<dbReference type="GO" id="GO:0005948">
    <property type="term" value="C:acetolactate synthase complex"/>
    <property type="evidence" value="ECO:0007669"/>
    <property type="project" value="TreeGrafter"/>
</dbReference>
<keyword evidence="2 3" id="KW-0786">Thiamine pyrophosphate</keyword>
<dbReference type="InterPro" id="IPR012000">
    <property type="entry name" value="Thiamin_PyroP_enz_cen_dom"/>
</dbReference>
<dbReference type="Proteomes" id="UP000006746">
    <property type="component" value="Unassembled WGS sequence"/>
</dbReference>
<dbReference type="AlphaFoldDB" id="K2II87"/>
<dbReference type="CDD" id="cd00568">
    <property type="entry name" value="TPP_enzymes"/>
    <property type="match status" value="1"/>
</dbReference>
<dbReference type="PANTHER" id="PTHR18968:SF120">
    <property type="entry name" value="ACETOLACTATE SYNTHASE LARGE SUBUNIT"/>
    <property type="match status" value="1"/>
</dbReference>
<sequence>MPNAAQALVEILHRNGIDRVFCVPGESFLGIMDALHDSPIDVVTARHEASAGFMAVADARLTARPGVLLVSRGPGATNAAIALHTAEQDAVPLILIVGQIEKKDLRREAFQEIDYGRMYGGIAKWVAEAIDAEQVPELTAKAVRIATSGTPGPVVLVVPEDLQFPEAPMSAGVVQQRRPSVPAPQDIADVRALLEKAQRPLIIAGGGLDVPGGREALLAFAERWNVPVAVSFRRQDLFPNAHPLYAGDLGLANPKQQIAAFQDSDLILALGTRLGDITTQNYSFPDYPRPRQALVHCHDDSRIIGQHFIADVGIAASPKALAETLADGTALPARDWSGMVRALYEDYATWTVKAAPDGVVFGNVVHALNEVLEEDGIVVADAGTLSSHVYRHVPFRHPQRLLAPISGAMGYGVPGAVAAALRHPGRQVICLVGDGGFMMTGSEFMTAVARQLPLLILLSNNSSYASIRIHQERHYPGRVVATDLVNPDFAALARAYGAAGYIIEREEDIRPVLREAVQATGPRLVEVKASLETYLPATVSRANAAD</sequence>
<dbReference type="InterPro" id="IPR011766">
    <property type="entry name" value="TPP_enzyme_TPP-bd"/>
</dbReference>
<dbReference type="GO" id="GO:0030976">
    <property type="term" value="F:thiamine pyrophosphate binding"/>
    <property type="evidence" value="ECO:0007669"/>
    <property type="project" value="InterPro"/>
</dbReference>
<dbReference type="EMBL" id="AMRL01000028">
    <property type="protein sequence ID" value="EKE69831.1"/>
    <property type="molecule type" value="Genomic_DNA"/>
</dbReference>
<dbReference type="InterPro" id="IPR029061">
    <property type="entry name" value="THDP-binding"/>
</dbReference>
<dbReference type="GO" id="GO:0009099">
    <property type="term" value="P:L-valine biosynthetic process"/>
    <property type="evidence" value="ECO:0007669"/>
    <property type="project" value="TreeGrafter"/>
</dbReference>
<dbReference type="InterPro" id="IPR012001">
    <property type="entry name" value="Thiamin_PyroP_enz_TPP-bd_dom"/>
</dbReference>
<name>K2II87_9PROT</name>
<dbReference type="InterPro" id="IPR000399">
    <property type="entry name" value="TPP-bd_CS"/>
</dbReference>
<feature type="domain" description="Thiamine pyrophosphate enzyme central" evidence="4">
    <location>
        <begin position="187"/>
        <end position="324"/>
    </location>
</feature>
<dbReference type="Pfam" id="PF02775">
    <property type="entry name" value="TPP_enzyme_C"/>
    <property type="match status" value="1"/>
</dbReference>
<dbReference type="NCBIfam" id="NF006052">
    <property type="entry name" value="PRK08199.1"/>
    <property type="match status" value="1"/>
</dbReference>
<dbReference type="GO" id="GO:0003984">
    <property type="term" value="F:acetolactate synthase activity"/>
    <property type="evidence" value="ECO:0007669"/>
    <property type="project" value="TreeGrafter"/>
</dbReference>
<dbReference type="RefSeq" id="WP_008945812.1">
    <property type="nucleotide sequence ID" value="NZ_AMRL01000028.1"/>
</dbReference>